<sequence>MALRKVKMLTVTALTGIVIAAGSLATAAPAAAEGGGSCYINYDGCLYFDPNYAGADYGLRTDVVDFAGGLFACQGMHTCDGDGRQLKNNAASAANFLAGLNFCVYYNSYWLGSSDWFAAYNHVGWYGNLNHTNGENASDHFSGGSC</sequence>
<feature type="signal peptide" evidence="1">
    <location>
        <begin position="1"/>
        <end position="20"/>
    </location>
</feature>
<name>A0ABP5FAD7_9ACTN</name>
<comment type="caution">
    <text evidence="2">The sequence shown here is derived from an EMBL/GenBank/DDBJ whole genome shotgun (WGS) entry which is preliminary data.</text>
</comment>
<evidence type="ECO:0000256" key="1">
    <source>
        <dbReference type="SAM" id="SignalP"/>
    </source>
</evidence>
<accession>A0ABP5FAD7</accession>
<feature type="chain" id="PRO_5046419268" description="Peptidase inhibitor family I36" evidence="1">
    <location>
        <begin position="21"/>
        <end position="146"/>
    </location>
</feature>
<proteinExistence type="predicted"/>
<evidence type="ECO:0000313" key="3">
    <source>
        <dbReference type="Proteomes" id="UP001500751"/>
    </source>
</evidence>
<keyword evidence="1" id="KW-0732">Signal</keyword>
<evidence type="ECO:0008006" key="4">
    <source>
        <dbReference type="Google" id="ProtNLM"/>
    </source>
</evidence>
<gene>
    <name evidence="2" type="ORF">GCM10009839_19250</name>
</gene>
<protein>
    <recommendedName>
        <fullName evidence="4">Peptidase inhibitor family I36</fullName>
    </recommendedName>
</protein>
<dbReference type="Proteomes" id="UP001500751">
    <property type="component" value="Unassembled WGS sequence"/>
</dbReference>
<dbReference type="EMBL" id="BAAAQN010000008">
    <property type="protein sequence ID" value="GAA2022125.1"/>
    <property type="molecule type" value="Genomic_DNA"/>
</dbReference>
<evidence type="ECO:0000313" key="2">
    <source>
        <dbReference type="EMBL" id="GAA2022125.1"/>
    </source>
</evidence>
<dbReference type="RefSeq" id="WP_344665168.1">
    <property type="nucleotide sequence ID" value="NZ_BAAAQN010000008.1"/>
</dbReference>
<organism evidence="2 3">
    <name type="scientific">Catenulispora yoronensis</name>
    <dbReference type="NCBI Taxonomy" id="450799"/>
    <lineage>
        <taxon>Bacteria</taxon>
        <taxon>Bacillati</taxon>
        <taxon>Actinomycetota</taxon>
        <taxon>Actinomycetes</taxon>
        <taxon>Catenulisporales</taxon>
        <taxon>Catenulisporaceae</taxon>
        <taxon>Catenulispora</taxon>
    </lineage>
</organism>
<keyword evidence="3" id="KW-1185">Reference proteome</keyword>
<reference evidence="3" key="1">
    <citation type="journal article" date="2019" name="Int. J. Syst. Evol. Microbiol.">
        <title>The Global Catalogue of Microorganisms (GCM) 10K type strain sequencing project: providing services to taxonomists for standard genome sequencing and annotation.</title>
        <authorList>
            <consortium name="The Broad Institute Genomics Platform"/>
            <consortium name="The Broad Institute Genome Sequencing Center for Infectious Disease"/>
            <person name="Wu L."/>
            <person name="Ma J."/>
        </authorList>
    </citation>
    <scope>NUCLEOTIDE SEQUENCE [LARGE SCALE GENOMIC DNA]</scope>
    <source>
        <strain evidence="3">JCM 16014</strain>
    </source>
</reference>